<reference evidence="8" key="1">
    <citation type="submission" date="2023-06" db="EMBL/GenBank/DDBJ databases">
        <title>Genomic of Agaribacillus aureum.</title>
        <authorList>
            <person name="Wang G."/>
        </authorList>
    </citation>
    <scope>NUCLEOTIDE SEQUENCE</scope>
    <source>
        <strain evidence="8">BMA12</strain>
    </source>
</reference>
<evidence type="ECO:0000256" key="3">
    <source>
        <dbReference type="ARBA" id="ARBA00022692"/>
    </source>
</evidence>
<feature type="transmembrane region" description="Helical" evidence="6">
    <location>
        <begin position="242"/>
        <end position="263"/>
    </location>
</feature>
<proteinExistence type="inferred from homology"/>
<name>A0ABT8L1W7_9BACT</name>
<keyword evidence="3 6" id="KW-0812">Transmembrane</keyword>
<evidence type="ECO:0000313" key="8">
    <source>
        <dbReference type="EMBL" id="MDN5211749.1"/>
    </source>
</evidence>
<evidence type="ECO:0000256" key="5">
    <source>
        <dbReference type="ARBA" id="ARBA00023136"/>
    </source>
</evidence>
<gene>
    <name evidence="8" type="ORF">QQ020_06795</name>
</gene>
<dbReference type="PANTHER" id="PTHR32322:SF2">
    <property type="entry name" value="EAMA DOMAIN-CONTAINING PROTEIN"/>
    <property type="match status" value="1"/>
</dbReference>
<evidence type="ECO:0000256" key="6">
    <source>
        <dbReference type="SAM" id="Phobius"/>
    </source>
</evidence>
<keyword evidence="5 6" id="KW-0472">Membrane</keyword>
<dbReference type="RefSeq" id="WP_346757078.1">
    <property type="nucleotide sequence ID" value="NZ_JAUJEB010000001.1"/>
</dbReference>
<keyword evidence="4 6" id="KW-1133">Transmembrane helix</keyword>
<feature type="transmembrane region" description="Helical" evidence="6">
    <location>
        <begin position="68"/>
        <end position="89"/>
    </location>
</feature>
<feature type="domain" description="EamA" evidence="7">
    <location>
        <begin position="152"/>
        <end position="284"/>
    </location>
</feature>
<dbReference type="Gene3D" id="1.10.3730.20">
    <property type="match status" value="1"/>
</dbReference>
<feature type="transmembrane region" description="Helical" evidence="6">
    <location>
        <begin position="95"/>
        <end position="115"/>
    </location>
</feature>
<comment type="subcellular location">
    <subcellularLocation>
        <location evidence="1">Membrane</location>
        <topology evidence="1">Multi-pass membrane protein</topology>
    </subcellularLocation>
</comment>
<feature type="transmembrane region" description="Helical" evidence="6">
    <location>
        <begin position="7"/>
        <end position="24"/>
    </location>
</feature>
<comment type="similarity">
    <text evidence="2">Belongs to the EamA transporter family.</text>
</comment>
<feature type="transmembrane region" description="Helical" evidence="6">
    <location>
        <begin position="151"/>
        <end position="170"/>
    </location>
</feature>
<dbReference type="EMBL" id="JAUJEB010000001">
    <property type="protein sequence ID" value="MDN5211749.1"/>
    <property type="molecule type" value="Genomic_DNA"/>
</dbReference>
<feature type="transmembrane region" description="Helical" evidence="6">
    <location>
        <begin position="182"/>
        <end position="201"/>
    </location>
</feature>
<evidence type="ECO:0000256" key="1">
    <source>
        <dbReference type="ARBA" id="ARBA00004141"/>
    </source>
</evidence>
<dbReference type="InterPro" id="IPR037185">
    <property type="entry name" value="EmrE-like"/>
</dbReference>
<dbReference type="InterPro" id="IPR050638">
    <property type="entry name" value="AA-Vitamin_Transporters"/>
</dbReference>
<evidence type="ECO:0000256" key="2">
    <source>
        <dbReference type="ARBA" id="ARBA00007362"/>
    </source>
</evidence>
<feature type="transmembrane region" description="Helical" evidence="6">
    <location>
        <begin position="36"/>
        <end position="56"/>
    </location>
</feature>
<accession>A0ABT8L1W7</accession>
<evidence type="ECO:0000259" key="7">
    <source>
        <dbReference type="Pfam" id="PF00892"/>
    </source>
</evidence>
<feature type="transmembrane region" description="Helical" evidence="6">
    <location>
        <begin position="269"/>
        <end position="285"/>
    </location>
</feature>
<dbReference type="PANTHER" id="PTHR32322">
    <property type="entry name" value="INNER MEMBRANE TRANSPORTER"/>
    <property type="match status" value="1"/>
</dbReference>
<comment type="caution">
    <text evidence="8">The sequence shown here is derived from an EMBL/GenBank/DDBJ whole genome shotgun (WGS) entry which is preliminary data.</text>
</comment>
<dbReference type="Proteomes" id="UP001172083">
    <property type="component" value="Unassembled WGS sequence"/>
</dbReference>
<dbReference type="InterPro" id="IPR000620">
    <property type="entry name" value="EamA_dom"/>
</dbReference>
<protein>
    <submittedName>
        <fullName evidence="8">DMT family transporter</fullName>
    </submittedName>
</protein>
<feature type="transmembrane region" description="Helical" evidence="6">
    <location>
        <begin position="122"/>
        <end position="139"/>
    </location>
</feature>
<feature type="transmembrane region" description="Helical" evidence="6">
    <location>
        <begin position="213"/>
        <end position="235"/>
    </location>
</feature>
<organism evidence="8 9">
    <name type="scientific">Agaribacillus aureus</name>
    <dbReference type="NCBI Taxonomy" id="3051825"/>
    <lineage>
        <taxon>Bacteria</taxon>
        <taxon>Pseudomonadati</taxon>
        <taxon>Bacteroidota</taxon>
        <taxon>Cytophagia</taxon>
        <taxon>Cytophagales</taxon>
        <taxon>Splendidivirgaceae</taxon>
        <taxon>Agaribacillus</taxon>
    </lineage>
</organism>
<dbReference type="SUPFAM" id="SSF103481">
    <property type="entry name" value="Multidrug resistance efflux transporter EmrE"/>
    <property type="match status" value="2"/>
</dbReference>
<sequence length="286" mass="31694">MKKQPWLIYAIITTLFWGVWGAFIEIPEKSGFPATLGYVVWAMTMIPCALFALNIIKWKLDVDLRSVLLGSTTGLLGAGGQIILFHALVKVPAYLVFPIISLYPVVTVILSVMFLKERTNKRHWYGIVAALFAILMLSYQGQENGGGTSFLWLLLPVIIFLLWGIQAFVMKFSNETMRAESIFFYMMVTGVLLIPVALMMTDFNQEINWGFKGPYLAAMIQVLNALGALTLVYALRFGKAIIVVPLTALAPVITVVLSLIIYAVIPHPVVIAGMVLTMVAIYLLAE</sequence>
<feature type="domain" description="EamA" evidence="7">
    <location>
        <begin position="5"/>
        <end position="138"/>
    </location>
</feature>
<keyword evidence="9" id="KW-1185">Reference proteome</keyword>
<evidence type="ECO:0000256" key="4">
    <source>
        <dbReference type="ARBA" id="ARBA00022989"/>
    </source>
</evidence>
<evidence type="ECO:0000313" key="9">
    <source>
        <dbReference type="Proteomes" id="UP001172083"/>
    </source>
</evidence>
<dbReference type="Pfam" id="PF00892">
    <property type="entry name" value="EamA"/>
    <property type="match status" value="2"/>
</dbReference>